<organism evidence="1 2">
    <name type="scientific">Aspergillus heteromorphus CBS 117.55</name>
    <dbReference type="NCBI Taxonomy" id="1448321"/>
    <lineage>
        <taxon>Eukaryota</taxon>
        <taxon>Fungi</taxon>
        <taxon>Dikarya</taxon>
        <taxon>Ascomycota</taxon>
        <taxon>Pezizomycotina</taxon>
        <taxon>Eurotiomycetes</taxon>
        <taxon>Eurotiomycetidae</taxon>
        <taxon>Eurotiales</taxon>
        <taxon>Aspergillaceae</taxon>
        <taxon>Aspergillus</taxon>
        <taxon>Aspergillus subgen. Circumdati</taxon>
    </lineage>
</organism>
<dbReference type="Proteomes" id="UP000247233">
    <property type="component" value="Unassembled WGS sequence"/>
</dbReference>
<comment type="caution">
    <text evidence="1">The sequence shown here is derived from an EMBL/GenBank/DDBJ whole genome shotgun (WGS) entry which is preliminary data.</text>
</comment>
<sequence length="84" mass="9504">MDPKLSARADDLSRPLCPRDGMGWLCCAREVLCHRDILLRPMLVGRYQEGRTIGQLFEKCLVETCKSFLFILSPVSSHVVCANH</sequence>
<gene>
    <name evidence="1" type="ORF">BO70DRAFT_56988</name>
</gene>
<reference evidence="1 2" key="1">
    <citation type="submission" date="2016-12" db="EMBL/GenBank/DDBJ databases">
        <title>The genomes of Aspergillus section Nigri reveals drivers in fungal speciation.</title>
        <authorList>
            <consortium name="DOE Joint Genome Institute"/>
            <person name="Vesth T.C."/>
            <person name="Nybo J."/>
            <person name="Theobald S."/>
            <person name="Brandl J."/>
            <person name="Frisvad J.C."/>
            <person name="Nielsen K.F."/>
            <person name="Lyhne E.K."/>
            <person name="Kogle M.E."/>
            <person name="Kuo A."/>
            <person name="Riley R."/>
            <person name="Clum A."/>
            <person name="Nolan M."/>
            <person name="Lipzen A."/>
            <person name="Salamov A."/>
            <person name="Henrissat B."/>
            <person name="Wiebenga A."/>
            <person name="De Vries R.P."/>
            <person name="Grigoriev I.V."/>
            <person name="Mortensen U.H."/>
            <person name="Andersen M.R."/>
            <person name="Baker S.E."/>
        </authorList>
    </citation>
    <scope>NUCLEOTIDE SEQUENCE [LARGE SCALE GENOMIC DNA]</scope>
    <source>
        <strain evidence="1 2">CBS 117.55</strain>
    </source>
</reference>
<proteinExistence type="predicted"/>
<keyword evidence="2" id="KW-1185">Reference proteome</keyword>
<protein>
    <submittedName>
        <fullName evidence="1">Uncharacterized protein</fullName>
    </submittedName>
</protein>
<dbReference type="VEuPathDB" id="FungiDB:BO70DRAFT_56988"/>
<evidence type="ECO:0000313" key="2">
    <source>
        <dbReference type="Proteomes" id="UP000247233"/>
    </source>
</evidence>
<dbReference type="AlphaFoldDB" id="A0A317W003"/>
<accession>A0A317W003</accession>
<evidence type="ECO:0000313" key="1">
    <source>
        <dbReference type="EMBL" id="PWY79229.1"/>
    </source>
</evidence>
<dbReference type="RefSeq" id="XP_025398449.1">
    <property type="nucleotide sequence ID" value="XM_025548546.1"/>
</dbReference>
<dbReference type="EMBL" id="MSFL01000016">
    <property type="protein sequence ID" value="PWY79229.1"/>
    <property type="molecule type" value="Genomic_DNA"/>
</dbReference>
<dbReference type="GeneID" id="37070783"/>
<name>A0A317W003_9EURO</name>